<feature type="compositionally biased region" description="Polar residues" evidence="1">
    <location>
        <begin position="312"/>
        <end position="321"/>
    </location>
</feature>
<dbReference type="EMBL" id="BHVQ01000029">
    <property type="protein sequence ID" value="GCA80468.1"/>
    <property type="molecule type" value="Genomic_DNA"/>
</dbReference>
<proteinExistence type="predicted"/>
<organism evidence="2 3">
    <name type="scientific">Microcystis aeruginosa NIES-2521</name>
    <dbReference type="NCBI Taxonomy" id="2303983"/>
    <lineage>
        <taxon>Bacteria</taxon>
        <taxon>Bacillati</taxon>
        <taxon>Cyanobacteriota</taxon>
        <taxon>Cyanophyceae</taxon>
        <taxon>Oscillatoriophycideae</taxon>
        <taxon>Chroococcales</taxon>
        <taxon>Microcystaceae</taxon>
        <taxon>Microcystis</taxon>
    </lineage>
</organism>
<accession>A0A5A5RZI1</accession>
<dbReference type="AlphaFoldDB" id="A0A5A5RZI1"/>
<evidence type="ECO:0000256" key="1">
    <source>
        <dbReference type="SAM" id="MobiDB-lite"/>
    </source>
</evidence>
<dbReference type="Proteomes" id="UP000324689">
    <property type="component" value="Unassembled WGS sequence"/>
</dbReference>
<reference evidence="2 3" key="1">
    <citation type="submission" date="2018-09" db="EMBL/GenBank/DDBJ databases">
        <title>Evolutionary history of phycoerythrin pigmentation in the water bloom-forming cyanobacterium Microcystis aeruginosa.</title>
        <authorList>
            <person name="Tanabe Y."/>
            <person name="Tanabe Y."/>
            <person name="Yamaguchi H."/>
        </authorList>
    </citation>
    <scope>NUCLEOTIDE SEQUENCE [LARGE SCALE GENOMIC DNA]</scope>
    <source>
        <strain evidence="2 3">NIES-2521</strain>
    </source>
</reference>
<comment type="caution">
    <text evidence="2">The sequence shown here is derived from an EMBL/GenBank/DDBJ whole genome shotgun (WGS) entry which is preliminary data.</text>
</comment>
<gene>
    <name evidence="2" type="ORF">MiTs_02476</name>
</gene>
<feature type="region of interest" description="Disordered" evidence="1">
    <location>
        <begin position="302"/>
        <end position="321"/>
    </location>
</feature>
<protein>
    <submittedName>
        <fullName evidence="2">Uncharacterized protein</fullName>
    </submittedName>
</protein>
<evidence type="ECO:0000313" key="3">
    <source>
        <dbReference type="Proteomes" id="UP000324689"/>
    </source>
</evidence>
<name>A0A5A5RZI1_MICAE</name>
<evidence type="ECO:0000313" key="2">
    <source>
        <dbReference type="EMBL" id="GCA80468.1"/>
    </source>
</evidence>
<sequence length="321" mass="31125">MDTTSSRDFVGADASFDGTAISDTGATRARCRCSSCDGVVIGDCATADAGVDGTQVTDAIGETRSTDTVVAATGVDVPEAVVVDAGTVRSPSSSHNGVVVGTGVNSAGVDDAMDGTSSRTFSATCDTVVASTSIDGATSVVDASRDTITVSCNGVVANASVDSTVITDAGASNPPPSDGVVASASVDSAAVDLDAVATTYRCIFNSCNVVVTVTGVDSARVVDARCTPSGNSPNDIPTAAGEDSASVVDAAPALSRDPVIIGAGATGVDGARVVDAVAATKTTTLDSVVAAAGPEGAAAVEADAADTRSCRRSSSNAVVAG</sequence>